<dbReference type="Proteomes" id="UP000323994">
    <property type="component" value="Unassembled WGS sequence"/>
</dbReference>
<dbReference type="AlphaFoldDB" id="A0A5M8QWF6"/>
<organism evidence="1 2">
    <name type="scientific">Dyadobacter flavalbus</name>
    <dbReference type="NCBI Taxonomy" id="2579942"/>
    <lineage>
        <taxon>Bacteria</taxon>
        <taxon>Pseudomonadati</taxon>
        <taxon>Bacteroidota</taxon>
        <taxon>Cytophagia</taxon>
        <taxon>Cytophagales</taxon>
        <taxon>Spirosomataceae</taxon>
        <taxon>Dyadobacter</taxon>
    </lineage>
</organism>
<evidence type="ECO:0000313" key="1">
    <source>
        <dbReference type="EMBL" id="KAA6438763.1"/>
    </source>
</evidence>
<evidence type="ECO:0000313" key="2">
    <source>
        <dbReference type="Proteomes" id="UP000323994"/>
    </source>
</evidence>
<keyword evidence="2" id="KW-1185">Reference proteome</keyword>
<gene>
    <name evidence="1" type="ORF">FEM33_15885</name>
</gene>
<reference evidence="1 2" key="1">
    <citation type="submission" date="2019-05" db="EMBL/GenBank/DDBJ databases">
        <authorList>
            <person name="Qu J.-H."/>
        </authorList>
    </citation>
    <scope>NUCLEOTIDE SEQUENCE [LARGE SCALE GENOMIC DNA]</scope>
    <source>
        <strain evidence="1 2">NS28</strain>
    </source>
</reference>
<proteinExistence type="predicted"/>
<sequence>MSLNQTPFEKGITRRTGKAREIAETINSNDNYSHSSDLTSGQALSYDLVLFTNKSAVYFDLIRQYIELSVIRKDMFQGQQYSVRAMALKITNDLTKILPPKSDQRKKVRLIHGIMRAQNPVSPPYDFSKPAFDREMNSFVNSYSILINNFKLLVAEAQECSYTPDNPEYTIDKCQSLINQTELMTKDIDLLLQKIYVIQEERTIIFSKIKDRCNAIYNRSRFLFGSYDPTFKKIYKLKLALL</sequence>
<protein>
    <submittedName>
        <fullName evidence="1">Uncharacterized protein</fullName>
    </submittedName>
</protein>
<dbReference type="EMBL" id="VBSN01000047">
    <property type="protein sequence ID" value="KAA6438763.1"/>
    <property type="molecule type" value="Genomic_DNA"/>
</dbReference>
<dbReference type="RefSeq" id="WP_139012989.1">
    <property type="nucleotide sequence ID" value="NZ_VBSN01000047.1"/>
</dbReference>
<dbReference type="OrthoDB" id="934718at2"/>
<comment type="caution">
    <text evidence="1">The sequence shown here is derived from an EMBL/GenBank/DDBJ whole genome shotgun (WGS) entry which is preliminary data.</text>
</comment>
<name>A0A5M8QWF6_9BACT</name>
<accession>A0A5M8QWF6</accession>